<dbReference type="EMBL" id="KB206788">
    <property type="protein sequence ID" value="ELP87762.1"/>
    <property type="molecule type" value="Genomic_DNA"/>
</dbReference>
<evidence type="ECO:0000256" key="1">
    <source>
        <dbReference type="ARBA" id="ARBA00004477"/>
    </source>
</evidence>
<feature type="transmembrane region" description="Helical" evidence="7">
    <location>
        <begin position="44"/>
        <end position="66"/>
    </location>
</feature>
<dbReference type="OrthoDB" id="276296at2759"/>
<dbReference type="RefSeq" id="XP_004254533.1">
    <property type="nucleotide sequence ID" value="XM_004254485.1"/>
</dbReference>
<dbReference type="GO" id="GO:0005773">
    <property type="term" value="C:vacuole"/>
    <property type="evidence" value="ECO:0007669"/>
    <property type="project" value="GOC"/>
</dbReference>
<dbReference type="AlphaFoldDB" id="A0A0A1U137"/>
<keyword evidence="9" id="KW-1185">Reference proteome</keyword>
<comment type="similarity">
    <text evidence="2">Belongs to the TMEM208 family.</text>
</comment>
<evidence type="ECO:0000256" key="5">
    <source>
        <dbReference type="ARBA" id="ARBA00022989"/>
    </source>
</evidence>
<proteinExistence type="inferred from homology"/>
<evidence type="ECO:0000256" key="6">
    <source>
        <dbReference type="ARBA" id="ARBA00023136"/>
    </source>
</evidence>
<dbReference type="PANTHER" id="PTHR13505">
    <property type="entry name" value="TRANSMEMBRANE PROTEIN 208"/>
    <property type="match status" value="1"/>
</dbReference>
<dbReference type="InterPro" id="IPR008506">
    <property type="entry name" value="SND2/TMEM208"/>
</dbReference>
<protein>
    <submittedName>
        <fullName evidence="8">Uncharacterized protein</fullName>
    </submittedName>
</protein>
<keyword evidence="6 7" id="KW-0472">Membrane</keyword>
<gene>
    <name evidence="8" type="ORF">EIN_411150</name>
</gene>
<sequence>MANNSQKKTVQNNKQKIVISLCFILPTIFFFVFWRFLRGTLNGTAYFVFVVNTLFQTLPFLYTYMISRPVYSEGELLDCGSDLSQEGLLEFVHDIIYFTSFIQLLSSFSFFAMYLYIVVVGYSIYLLYNMTSALPGMAQQPAAPQQEQKKQKIKYKTYH</sequence>
<dbReference type="GeneID" id="14886774"/>
<name>A0A0A1U137_ENTIV</name>
<evidence type="ECO:0000313" key="8">
    <source>
        <dbReference type="EMBL" id="ELP87762.1"/>
    </source>
</evidence>
<dbReference type="GO" id="GO:0005789">
    <property type="term" value="C:endoplasmic reticulum membrane"/>
    <property type="evidence" value="ECO:0007669"/>
    <property type="project" value="UniProtKB-SubCell"/>
</dbReference>
<keyword evidence="4" id="KW-0256">Endoplasmic reticulum</keyword>
<dbReference type="VEuPathDB" id="AmoebaDB:EIN_411150"/>
<dbReference type="Proteomes" id="UP000014680">
    <property type="component" value="Unassembled WGS sequence"/>
</dbReference>
<dbReference type="GO" id="GO:0006624">
    <property type="term" value="P:vacuolar protein processing"/>
    <property type="evidence" value="ECO:0007669"/>
    <property type="project" value="TreeGrafter"/>
</dbReference>
<feature type="transmembrane region" description="Helical" evidence="7">
    <location>
        <begin position="17"/>
        <end position="37"/>
    </location>
</feature>
<keyword evidence="5 7" id="KW-1133">Transmembrane helix</keyword>
<dbReference type="KEGG" id="eiv:EIN_411150"/>
<accession>A0A0A1U137</accession>
<evidence type="ECO:0000256" key="7">
    <source>
        <dbReference type="SAM" id="Phobius"/>
    </source>
</evidence>
<reference evidence="8 9" key="1">
    <citation type="submission" date="2012-10" db="EMBL/GenBank/DDBJ databases">
        <authorList>
            <person name="Zafar N."/>
            <person name="Inman J."/>
            <person name="Hall N."/>
            <person name="Lorenzi H."/>
            <person name="Caler E."/>
        </authorList>
    </citation>
    <scope>NUCLEOTIDE SEQUENCE [LARGE SCALE GENOMIC DNA]</scope>
    <source>
        <strain evidence="8 9">IP1</strain>
    </source>
</reference>
<organism evidence="8 9">
    <name type="scientific">Entamoeba invadens IP1</name>
    <dbReference type="NCBI Taxonomy" id="370355"/>
    <lineage>
        <taxon>Eukaryota</taxon>
        <taxon>Amoebozoa</taxon>
        <taxon>Evosea</taxon>
        <taxon>Archamoebae</taxon>
        <taxon>Mastigamoebida</taxon>
        <taxon>Entamoebidae</taxon>
        <taxon>Entamoeba</taxon>
    </lineage>
</organism>
<dbReference type="OMA" id="PIRAGWM"/>
<feature type="transmembrane region" description="Helical" evidence="7">
    <location>
        <begin position="95"/>
        <end position="128"/>
    </location>
</feature>
<evidence type="ECO:0000256" key="4">
    <source>
        <dbReference type="ARBA" id="ARBA00022824"/>
    </source>
</evidence>
<evidence type="ECO:0000256" key="3">
    <source>
        <dbReference type="ARBA" id="ARBA00022692"/>
    </source>
</evidence>
<dbReference type="PANTHER" id="PTHR13505:SF7">
    <property type="entry name" value="TRANSMEMBRANE PROTEIN 208"/>
    <property type="match status" value="1"/>
</dbReference>
<comment type="subcellular location">
    <subcellularLocation>
        <location evidence="1">Endoplasmic reticulum membrane</location>
        <topology evidence="1">Multi-pass membrane protein</topology>
    </subcellularLocation>
</comment>
<evidence type="ECO:0000256" key="2">
    <source>
        <dbReference type="ARBA" id="ARBA00009950"/>
    </source>
</evidence>
<dbReference type="Pfam" id="PF05620">
    <property type="entry name" value="TMEM208_SND2"/>
    <property type="match status" value="1"/>
</dbReference>
<keyword evidence="3 7" id="KW-0812">Transmembrane</keyword>
<evidence type="ECO:0000313" key="9">
    <source>
        <dbReference type="Proteomes" id="UP000014680"/>
    </source>
</evidence>